<dbReference type="Pfam" id="PF03773">
    <property type="entry name" value="ArsP_1"/>
    <property type="match status" value="1"/>
</dbReference>
<dbReference type="AlphaFoldDB" id="A0A147KBI5"/>
<gene>
    <name evidence="8" type="ORF">Q75_02525</name>
</gene>
<dbReference type="EMBL" id="LDYG01000010">
    <property type="protein sequence ID" value="KUP08517.1"/>
    <property type="molecule type" value="Genomic_DNA"/>
</dbReference>
<sequence length="324" mass="35926">MKVNKVWNTVGIILFVFILALFLTGDRWNLEAAAAFKNVNTIFVSIILEALPFILIGVLASALIQTFVSEDQLKKWIPKNPFLAILPAAFIGALLPICECAIVPVARRLMKKGMPVHVAIVIMVTAPILNPVVFASTYYAFQTEPIIYWGRFVLAFIFALVIGLLIYFTWKNANPLKGQASHHHHHHHGPRNKWIETIQHASDEFFDMGKFLILGALVAAIVQTFLDRAILVEVGANTILGPLSMMGLAYVLSLCSEADAFVASSFGSQFSVASILAFLVYGPMIDLKNTILMLAYFNWRFVLRYIAIVTGVVFVGILLFQGIL</sequence>
<feature type="transmembrane region" description="Helical" evidence="7">
    <location>
        <begin position="6"/>
        <end position="23"/>
    </location>
</feature>
<evidence type="ECO:0000313" key="8">
    <source>
        <dbReference type="EMBL" id="KUP08517.1"/>
    </source>
</evidence>
<evidence type="ECO:0000313" key="9">
    <source>
        <dbReference type="Proteomes" id="UP000074108"/>
    </source>
</evidence>
<dbReference type="PANTHER" id="PTHR34184:SF4">
    <property type="entry name" value="UPF0718 PROTEIN YCGR"/>
    <property type="match status" value="1"/>
</dbReference>
<protein>
    <submittedName>
        <fullName evidence="8">Membrane protein</fullName>
    </submittedName>
</protein>
<dbReference type="PANTHER" id="PTHR34184">
    <property type="entry name" value="UPF0718 PROTEIN YCGR"/>
    <property type="match status" value="1"/>
</dbReference>
<dbReference type="GO" id="GO:0005886">
    <property type="term" value="C:plasma membrane"/>
    <property type="evidence" value="ECO:0007669"/>
    <property type="project" value="UniProtKB-SubCell"/>
</dbReference>
<evidence type="ECO:0000256" key="5">
    <source>
        <dbReference type="ARBA" id="ARBA00022989"/>
    </source>
</evidence>
<comment type="subcellular location">
    <subcellularLocation>
        <location evidence="1">Cell membrane</location>
        <topology evidence="1">Multi-pass membrane protein</topology>
    </subcellularLocation>
</comment>
<keyword evidence="9" id="KW-1185">Reference proteome</keyword>
<comment type="similarity">
    <text evidence="2">Belongs to the UPF0718 family.</text>
</comment>
<keyword evidence="4 7" id="KW-0812">Transmembrane</keyword>
<evidence type="ECO:0000256" key="1">
    <source>
        <dbReference type="ARBA" id="ARBA00004651"/>
    </source>
</evidence>
<feature type="transmembrane region" description="Helical" evidence="7">
    <location>
        <begin position="260"/>
        <end position="281"/>
    </location>
</feature>
<comment type="caution">
    <text evidence="8">The sequence shown here is derived from an EMBL/GenBank/DDBJ whole genome shotgun (WGS) entry which is preliminary data.</text>
</comment>
<keyword evidence="3" id="KW-1003">Cell membrane</keyword>
<feature type="transmembrane region" description="Helical" evidence="7">
    <location>
        <begin position="236"/>
        <end position="253"/>
    </location>
</feature>
<evidence type="ECO:0000256" key="3">
    <source>
        <dbReference type="ARBA" id="ARBA00022475"/>
    </source>
</evidence>
<dbReference type="OrthoDB" id="9810876at2"/>
<keyword evidence="6 7" id="KW-0472">Membrane</keyword>
<organism evidence="8 9">
    <name type="scientific">Bacillus coahuilensis p1.1.43</name>
    <dbReference type="NCBI Taxonomy" id="1150625"/>
    <lineage>
        <taxon>Bacteria</taxon>
        <taxon>Bacillati</taxon>
        <taxon>Bacillota</taxon>
        <taxon>Bacilli</taxon>
        <taxon>Bacillales</taxon>
        <taxon>Bacillaceae</taxon>
        <taxon>Bacillus</taxon>
    </lineage>
</organism>
<accession>A0A147KBI5</accession>
<feature type="transmembrane region" description="Helical" evidence="7">
    <location>
        <begin position="211"/>
        <end position="230"/>
    </location>
</feature>
<dbReference type="Proteomes" id="UP000074108">
    <property type="component" value="Unassembled WGS sequence"/>
</dbReference>
<dbReference type="PATRIC" id="fig|1150625.3.peg.539"/>
<keyword evidence="5 7" id="KW-1133">Transmembrane helix</keyword>
<evidence type="ECO:0000256" key="6">
    <source>
        <dbReference type="ARBA" id="ARBA00023136"/>
    </source>
</evidence>
<evidence type="ECO:0000256" key="7">
    <source>
        <dbReference type="SAM" id="Phobius"/>
    </source>
</evidence>
<dbReference type="InterPro" id="IPR052923">
    <property type="entry name" value="UPF0718"/>
</dbReference>
<feature type="transmembrane region" description="Helical" evidence="7">
    <location>
        <begin position="43"/>
        <end position="64"/>
    </location>
</feature>
<name>A0A147KBI5_9BACI</name>
<dbReference type="InterPro" id="IPR005524">
    <property type="entry name" value="DUF318"/>
</dbReference>
<dbReference type="RefSeq" id="WP_059350255.1">
    <property type="nucleotide sequence ID" value="NZ_LDYG01000010.1"/>
</dbReference>
<feature type="transmembrane region" description="Helical" evidence="7">
    <location>
        <begin position="118"/>
        <end position="140"/>
    </location>
</feature>
<evidence type="ECO:0000256" key="2">
    <source>
        <dbReference type="ARBA" id="ARBA00006386"/>
    </source>
</evidence>
<feature type="transmembrane region" description="Helical" evidence="7">
    <location>
        <begin position="146"/>
        <end position="168"/>
    </location>
</feature>
<evidence type="ECO:0000256" key="4">
    <source>
        <dbReference type="ARBA" id="ARBA00022692"/>
    </source>
</evidence>
<reference evidence="8 9" key="1">
    <citation type="journal article" date="2016" name="Front. Microbiol.">
        <title>Microevolution Analysis of Bacillus coahuilensis Unveils Differences in Phosphorus Acquisition Strategies and Their Regulation.</title>
        <authorList>
            <person name="Gomez-Lunar Z."/>
            <person name="Hernandez-Gonzalez I."/>
            <person name="Rodriguez-Torres M.D."/>
            <person name="Souza V."/>
            <person name="Olmedo-Alvarez G."/>
        </authorList>
    </citation>
    <scope>NUCLEOTIDE SEQUENCE [LARGE SCALE GENOMIC DNA]</scope>
    <source>
        <strain evidence="9">p1.1.43</strain>
    </source>
</reference>
<dbReference type="STRING" id="1150625.Q75_02525"/>
<proteinExistence type="inferred from homology"/>
<feature type="transmembrane region" description="Helical" evidence="7">
    <location>
        <begin position="84"/>
        <end position="106"/>
    </location>
</feature>
<feature type="transmembrane region" description="Helical" evidence="7">
    <location>
        <begin position="301"/>
        <end position="320"/>
    </location>
</feature>